<dbReference type="EMBL" id="BAABKX010000030">
    <property type="protein sequence ID" value="GAA5064219.1"/>
    <property type="molecule type" value="Genomic_DNA"/>
</dbReference>
<evidence type="ECO:0000313" key="3">
    <source>
        <dbReference type="Proteomes" id="UP001501729"/>
    </source>
</evidence>
<sequence>MTLFLTDIMVEYEKNKTDDPCLQSTGLLDTNNIDDGEKNPKSNPNECKQTG</sequence>
<dbReference type="Proteomes" id="UP001501729">
    <property type="component" value="Unassembled WGS sequence"/>
</dbReference>
<keyword evidence="3" id="KW-1185">Reference proteome</keyword>
<gene>
    <name evidence="2" type="ORF">GCM10025751_53470</name>
</gene>
<comment type="caution">
    <text evidence="2">The sequence shown here is derived from an EMBL/GenBank/DDBJ whole genome shotgun (WGS) entry which is preliminary data.</text>
</comment>
<feature type="region of interest" description="Disordered" evidence="1">
    <location>
        <begin position="15"/>
        <end position="51"/>
    </location>
</feature>
<evidence type="ECO:0000313" key="2">
    <source>
        <dbReference type="EMBL" id="GAA5064219.1"/>
    </source>
</evidence>
<organism evidence="2 3">
    <name type="scientific">Haladaptatus pallidirubidus</name>
    <dbReference type="NCBI Taxonomy" id="1008152"/>
    <lineage>
        <taxon>Archaea</taxon>
        <taxon>Methanobacteriati</taxon>
        <taxon>Methanobacteriota</taxon>
        <taxon>Stenosarchaea group</taxon>
        <taxon>Halobacteria</taxon>
        <taxon>Halobacteriales</taxon>
        <taxon>Haladaptataceae</taxon>
        <taxon>Haladaptatus</taxon>
    </lineage>
</organism>
<accession>A0AAV3URG6</accession>
<feature type="compositionally biased region" description="Polar residues" evidence="1">
    <location>
        <begin position="22"/>
        <end position="33"/>
    </location>
</feature>
<proteinExistence type="predicted"/>
<evidence type="ECO:0000256" key="1">
    <source>
        <dbReference type="SAM" id="MobiDB-lite"/>
    </source>
</evidence>
<dbReference type="AlphaFoldDB" id="A0AAV3URG6"/>
<name>A0AAV3URG6_9EURY</name>
<protein>
    <submittedName>
        <fullName evidence="2">Uncharacterized protein</fullName>
    </submittedName>
</protein>
<reference evidence="2 3" key="1">
    <citation type="journal article" date="2019" name="Int. J. Syst. Evol. Microbiol.">
        <title>The Global Catalogue of Microorganisms (GCM) 10K type strain sequencing project: providing services to taxonomists for standard genome sequencing and annotation.</title>
        <authorList>
            <consortium name="The Broad Institute Genomics Platform"/>
            <consortium name="The Broad Institute Genome Sequencing Center for Infectious Disease"/>
            <person name="Wu L."/>
            <person name="Ma J."/>
        </authorList>
    </citation>
    <scope>NUCLEOTIDE SEQUENCE [LARGE SCALE GENOMIC DNA]</scope>
    <source>
        <strain evidence="2 3">JCM 17504</strain>
    </source>
</reference>
<feature type="compositionally biased region" description="Polar residues" evidence="1">
    <location>
        <begin position="41"/>
        <end position="51"/>
    </location>
</feature>